<dbReference type="InterPro" id="IPR032675">
    <property type="entry name" value="LRR_dom_sf"/>
</dbReference>
<dbReference type="Proteomes" id="UP000326354">
    <property type="component" value="Chromosome"/>
</dbReference>
<feature type="transmembrane region" description="Helical" evidence="3">
    <location>
        <begin position="27"/>
        <end position="50"/>
    </location>
</feature>
<evidence type="ECO:0000313" key="4">
    <source>
        <dbReference type="EMBL" id="BBM82344.1"/>
    </source>
</evidence>
<evidence type="ECO:0000256" key="3">
    <source>
        <dbReference type="SAM" id="Phobius"/>
    </source>
</evidence>
<keyword evidence="5" id="KW-1185">Reference proteome</keyword>
<dbReference type="GO" id="GO:0005737">
    <property type="term" value="C:cytoplasm"/>
    <property type="evidence" value="ECO:0007669"/>
    <property type="project" value="TreeGrafter"/>
</dbReference>
<evidence type="ECO:0000256" key="1">
    <source>
        <dbReference type="ARBA" id="ARBA00022614"/>
    </source>
</evidence>
<dbReference type="PANTHER" id="PTHR48051:SF1">
    <property type="entry name" value="RAS SUPPRESSOR PROTEIN 1"/>
    <property type="match status" value="1"/>
</dbReference>
<dbReference type="PROSITE" id="PS51450">
    <property type="entry name" value="LRR"/>
    <property type="match status" value="1"/>
</dbReference>
<evidence type="ECO:0000313" key="5">
    <source>
        <dbReference type="Proteomes" id="UP000326354"/>
    </source>
</evidence>
<keyword evidence="3" id="KW-0472">Membrane</keyword>
<dbReference type="AlphaFoldDB" id="A0A5S9IIL7"/>
<keyword evidence="3" id="KW-1133">Transmembrane helix</keyword>
<dbReference type="InterPro" id="IPR050216">
    <property type="entry name" value="LRR_domain-containing"/>
</dbReference>
<dbReference type="PANTHER" id="PTHR48051">
    <property type="match status" value="1"/>
</dbReference>
<sequence length="279" mass="32214">MRAGKDDVGVRALWKFMFGDKAMRKTIRWLLIALFMLVSIFLVVVTACYFKLRSDTMKRFGKDYEICVYSFPHCYGVVNSSNVNFYGTFMKWNFLTLEVSTSAYVDEHEIQVILSNCKKFKAIQMIFIDQLQSKTKKLDCLPPDIKYLQNLEYLNILGTLIEEIPKEIGMLKKLKRMVVGHNEVLRSIPKEMGDLSNLTTLHLHNNKITQVPKEMGNLSNLITLNMGYNKIAKLPKEIGNLSKLKVLFLEGNPISQQHQDELSLWLPKSTLRFDGLHNK</sequence>
<organism evidence="4 5">
    <name type="scientific">Uabimicrobium amorphum</name>
    <dbReference type="NCBI Taxonomy" id="2596890"/>
    <lineage>
        <taxon>Bacteria</taxon>
        <taxon>Pseudomonadati</taxon>
        <taxon>Planctomycetota</taxon>
        <taxon>Candidatus Uabimicrobiia</taxon>
        <taxon>Candidatus Uabimicrobiales</taxon>
        <taxon>Candidatus Uabimicrobiaceae</taxon>
        <taxon>Candidatus Uabimicrobium</taxon>
    </lineage>
</organism>
<dbReference type="EMBL" id="AP019860">
    <property type="protein sequence ID" value="BBM82344.1"/>
    <property type="molecule type" value="Genomic_DNA"/>
</dbReference>
<gene>
    <name evidence="4" type="ORF">UABAM_00687</name>
</gene>
<protein>
    <submittedName>
        <fullName evidence="4">Uncharacterized protein</fullName>
    </submittedName>
</protein>
<dbReference type="SMART" id="SM00369">
    <property type="entry name" value="LRR_TYP"/>
    <property type="match status" value="4"/>
</dbReference>
<keyword evidence="2" id="KW-0677">Repeat</keyword>
<evidence type="ECO:0000256" key="2">
    <source>
        <dbReference type="ARBA" id="ARBA00022737"/>
    </source>
</evidence>
<accession>A0A5S9IIL7</accession>
<dbReference type="KEGG" id="uam:UABAM_00687"/>
<dbReference type="Gene3D" id="3.80.10.10">
    <property type="entry name" value="Ribonuclease Inhibitor"/>
    <property type="match status" value="2"/>
</dbReference>
<dbReference type="OrthoDB" id="8532199at2"/>
<keyword evidence="1" id="KW-0433">Leucine-rich repeat</keyword>
<dbReference type="InterPro" id="IPR003591">
    <property type="entry name" value="Leu-rich_rpt_typical-subtyp"/>
</dbReference>
<keyword evidence="3" id="KW-0812">Transmembrane</keyword>
<dbReference type="SUPFAM" id="SSF52047">
    <property type="entry name" value="RNI-like"/>
    <property type="match status" value="1"/>
</dbReference>
<proteinExistence type="predicted"/>
<reference evidence="4 5" key="1">
    <citation type="submission" date="2019-08" db="EMBL/GenBank/DDBJ databases">
        <title>Complete genome sequence of Candidatus Uab amorphum.</title>
        <authorList>
            <person name="Shiratori T."/>
            <person name="Suzuki S."/>
            <person name="Kakizawa Y."/>
            <person name="Ishida K."/>
        </authorList>
    </citation>
    <scope>NUCLEOTIDE SEQUENCE [LARGE SCALE GENOMIC DNA]</scope>
    <source>
        <strain evidence="4 5">SRT547</strain>
    </source>
</reference>
<dbReference type="Pfam" id="PF13855">
    <property type="entry name" value="LRR_8"/>
    <property type="match status" value="1"/>
</dbReference>
<dbReference type="InterPro" id="IPR001611">
    <property type="entry name" value="Leu-rich_rpt"/>
</dbReference>
<name>A0A5S9IIL7_UABAM</name>